<name>A0A0F5Y8V6_9CYAN</name>
<feature type="domain" description="Peptidoglycan binding-like" evidence="1">
    <location>
        <begin position="163"/>
        <end position="218"/>
    </location>
</feature>
<dbReference type="PATRIC" id="fig|1637645.4.peg.3490"/>
<feature type="domain" description="Peptidoglycan binding-like" evidence="1">
    <location>
        <begin position="69"/>
        <end position="125"/>
    </location>
</feature>
<organism evidence="2 3">
    <name type="scientific">Limnoraphis robusta CS-951</name>
    <dbReference type="NCBI Taxonomy" id="1637645"/>
    <lineage>
        <taxon>Bacteria</taxon>
        <taxon>Bacillati</taxon>
        <taxon>Cyanobacteriota</taxon>
        <taxon>Cyanophyceae</taxon>
        <taxon>Oscillatoriophycideae</taxon>
        <taxon>Oscillatoriales</taxon>
        <taxon>Sirenicapillariaceae</taxon>
        <taxon>Limnoraphis</taxon>
    </lineage>
</organism>
<evidence type="ECO:0000313" key="2">
    <source>
        <dbReference type="EMBL" id="KKD35309.1"/>
    </source>
</evidence>
<dbReference type="SUPFAM" id="SSF47090">
    <property type="entry name" value="PGBD-like"/>
    <property type="match status" value="2"/>
</dbReference>
<dbReference type="InterPro" id="IPR052905">
    <property type="entry name" value="LD-transpeptidase_YkuD-like"/>
</dbReference>
<dbReference type="OrthoDB" id="9785345at2"/>
<dbReference type="Proteomes" id="UP000033607">
    <property type="component" value="Unassembled WGS sequence"/>
</dbReference>
<dbReference type="EMBL" id="LATL02000178">
    <property type="protein sequence ID" value="KKD35309.1"/>
    <property type="molecule type" value="Genomic_DNA"/>
</dbReference>
<dbReference type="InterPro" id="IPR036366">
    <property type="entry name" value="PGBDSf"/>
</dbReference>
<dbReference type="Pfam" id="PF01471">
    <property type="entry name" value="PG_binding_1"/>
    <property type="match status" value="2"/>
</dbReference>
<accession>A0A0F5Y8V6</accession>
<evidence type="ECO:0000313" key="3">
    <source>
        <dbReference type="Proteomes" id="UP000033607"/>
    </source>
</evidence>
<protein>
    <submittedName>
        <fullName evidence="2">Peptidase</fullName>
    </submittedName>
</protein>
<dbReference type="AlphaFoldDB" id="A0A0F5Y8V6"/>
<dbReference type="Gene3D" id="1.10.101.10">
    <property type="entry name" value="PGBD-like superfamily/PGBD"/>
    <property type="match status" value="2"/>
</dbReference>
<proteinExistence type="predicted"/>
<dbReference type="RefSeq" id="WP_046281519.1">
    <property type="nucleotide sequence ID" value="NZ_LATL02000178.1"/>
</dbReference>
<dbReference type="PANTHER" id="PTHR41533:SF1">
    <property type="entry name" value="L,D-TRANSPEPTIDASE YCBB-RELATED"/>
    <property type="match status" value="1"/>
</dbReference>
<dbReference type="PANTHER" id="PTHR41533">
    <property type="entry name" value="L,D-TRANSPEPTIDASE HI_1667-RELATED"/>
    <property type="match status" value="1"/>
</dbReference>
<comment type="caution">
    <text evidence="2">The sequence shown here is derived from an EMBL/GenBank/DDBJ whole genome shotgun (WGS) entry which is preliminary data.</text>
</comment>
<dbReference type="InterPro" id="IPR002477">
    <property type="entry name" value="Peptidoglycan-bd-like"/>
</dbReference>
<dbReference type="InterPro" id="IPR036365">
    <property type="entry name" value="PGBD-like_sf"/>
</dbReference>
<gene>
    <name evidence="2" type="ORF">WN50_26015</name>
</gene>
<evidence type="ECO:0000259" key="1">
    <source>
        <dbReference type="Pfam" id="PF01471"/>
    </source>
</evidence>
<sequence>MDNLAFTHLVSAFESPRQSNVDGSLVLFRGLNWNKVSGACWLPIVSLAIGAAVVSASQPANAALYYGDRGSDVKEVQHKLAYYGYFHYNATGYYGKHTKHAVKAFQYSQGLHADGIVGPSTAAALGLNCYSSSCYKSSYHKPSYKQASHHKSYGSSLSHGSSGYKVVKLQNKLANYGYFHANSTGYYGKITAHAVKAFQRDYGLHADGVAGPRTLAAMGIY</sequence>
<reference evidence="2 3" key="1">
    <citation type="submission" date="2015-06" db="EMBL/GenBank/DDBJ databases">
        <title>Draft genome assembly of filamentous brackish cyanobacterium Limnoraphis robusta strain CS-951.</title>
        <authorList>
            <person name="Willis A."/>
            <person name="Parks M."/>
            <person name="Burford M.A."/>
        </authorList>
    </citation>
    <scope>NUCLEOTIDE SEQUENCE [LARGE SCALE GENOMIC DNA]</scope>
    <source>
        <strain evidence="2 3">CS-951</strain>
    </source>
</reference>